<keyword evidence="1" id="KW-0001">2Fe-2S</keyword>
<dbReference type="GO" id="GO:0005737">
    <property type="term" value="C:cytoplasm"/>
    <property type="evidence" value="ECO:0007669"/>
    <property type="project" value="TreeGrafter"/>
</dbReference>
<evidence type="ECO:0000256" key="6">
    <source>
        <dbReference type="SAM" id="MobiDB-lite"/>
    </source>
</evidence>
<feature type="region of interest" description="Disordered" evidence="6">
    <location>
        <begin position="1"/>
        <end position="20"/>
    </location>
</feature>
<proteinExistence type="predicted"/>
<dbReference type="AlphaFoldDB" id="A0A840QF48"/>
<dbReference type="EMBL" id="JACHIW010000002">
    <property type="protein sequence ID" value="MBB5158677.1"/>
    <property type="molecule type" value="Genomic_DNA"/>
</dbReference>
<dbReference type="Pfam" id="PF01266">
    <property type="entry name" value="DAO"/>
    <property type="match status" value="1"/>
</dbReference>
<evidence type="ECO:0000256" key="1">
    <source>
        <dbReference type="ARBA" id="ARBA00022714"/>
    </source>
</evidence>
<dbReference type="GO" id="GO:0051537">
    <property type="term" value="F:2 iron, 2 sulfur cluster binding"/>
    <property type="evidence" value="ECO:0007669"/>
    <property type="project" value="UniProtKB-KW"/>
</dbReference>
<evidence type="ECO:0000313" key="8">
    <source>
        <dbReference type="EMBL" id="MBB5158677.1"/>
    </source>
</evidence>
<protein>
    <submittedName>
        <fullName evidence="8">Glycine/D-amino acid oxidase-like deaminating enzyme/nitrite reductase/ring-hydroxylating ferredoxin subunit</fullName>
    </submittedName>
</protein>
<dbReference type="GO" id="GO:0046872">
    <property type="term" value="F:metal ion binding"/>
    <property type="evidence" value="ECO:0007669"/>
    <property type="project" value="UniProtKB-KW"/>
</dbReference>
<keyword evidence="2" id="KW-0479">Metal-binding</keyword>
<evidence type="ECO:0000256" key="3">
    <source>
        <dbReference type="ARBA" id="ARBA00023004"/>
    </source>
</evidence>
<sequence length="504" mass="54390">MTTHSHTARNSPWTQAQRPEYPVLRGRRSFDVAVIGGGITGLTTALLLKRQGARVAVVEADRVASGATGNNTAKATALQSTMYTTIREHRSRDAAQVYAAASTAAVEKIAELATEESIACGLGRQPAYTYAVDDAGMRAVETEAEAAREAGLPVLADETPDLPFPVMGALRLDGQIEFDPVRYALGLAELVHGDESAIFEQSRALRLTDGSPCRINTAFGSLTADQVVVATHSPVLDRGLHFARLKVERSYCIAARLRGVPPRGLSINAGRPVRSLRSHGSELIVCGEGHPTGARGIAAAQYGRLEEFARTHWDVEEITHRWSAQDPTSYDHFPMVGAAVPFSSRLFVATGFMKWGLTGGTFAAMVLTDLLDSRDNPWAASLSPNRFSPASWWELAQINFGAGVDFVSDRLTTGNHIATKDVVPGVARVIRHGTDFTGVYRDEDGLLHCVSLRCTHLGCLLRFNGAERSWDCPCHGSRFDVDGAVLEGPAVQPLEVKTPPESEH</sequence>
<dbReference type="GO" id="GO:0004497">
    <property type="term" value="F:monooxygenase activity"/>
    <property type="evidence" value="ECO:0007669"/>
    <property type="project" value="UniProtKB-ARBA"/>
</dbReference>
<dbReference type="Gene3D" id="3.30.9.10">
    <property type="entry name" value="D-Amino Acid Oxidase, subunit A, domain 2"/>
    <property type="match status" value="1"/>
</dbReference>
<dbReference type="Proteomes" id="UP000584374">
    <property type="component" value="Unassembled WGS sequence"/>
</dbReference>
<dbReference type="GO" id="GO:0016020">
    <property type="term" value="C:membrane"/>
    <property type="evidence" value="ECO:0007669"/>
    <property type="project" value="InterPro"/>
</dbReference>
<dbReference type="PANTHER" id="PTHR13847:SF274">
    <property type="entry name" value="RIESKE 2FE-2S IRON-SULFUR PROTEIN YHFW-RELATED"/>
    <property type="match status" value="1"/>
</dbReference>
<dbReference type="InterPro" id="IPR005805">
    <property type="entry name" value="Rieske_Fe-S_prot_C"/>
</dbReference>
<keyword evidence="4" id="KW-0411">Iron-sulfur</keyword>
<feature type="domain" description="Rieske" evidence="7">
    <location>
        <begin position="414"/>
        <end position="496"/>
    </location>
</feature>
<evidence type="ECO:0000256" key="4">
    <source>
        <dbReference type="ARBA" id="ARBA00023014"/>
    </source>
</evidence>
<dbReference type="SUPFAM" id="SSF50022">
    <property type="entry name" value="ISP domain"/>
    <property type="match status" value="1"/>
</dbReference>
<dbReference type="PROSITE" id="PS51296">
    <property type="entry name" value="RIESKE"/>
    <property type="match status" value="1"/>
</dbReference>
<dbReference type="InterPro" id="IPR036188">
    <property type="entry name" value="FAD/NAD-bd_sf"/>
</dbReference>
<keyword evidence="5" id="KW-1015">Disulfide bond</keyword>
<comment type="caution">
    <text evidence="8">The sequence shown here is derived from an EMBL/GenBank/DDBJ whole genome shotgun (WGS) entry which is preliminary data.</text>
</comment>
<evidence type="ECO:0000259" key="7">
    <source>
        <dbReference type="PROSITE" id="PS51296"/>
    </source>
</evidence>
<keyword evidence="9" id="KW-1185">Reference proteome</keyword>
<reference evidence="8 9" key="1">
    <citation type="submission" date="2020-08" db="EMBL/GenBank/DDBJ databases">
        <title>Sequencing the genomes of 1000 actinobacteria strains.</title>
        <authorList>
            <person name="Klenk H.-P."/>
        </authorList>
    </citation>
    <scope>NUCLEOTIDE SEQUENCE [LARGE SCALE GENOMIC DNA]</scope>
    <source>
        <strain evidence="8 9">DSM 45584</strain>
    </source>
</reference>
<evidence type="ECO:0000256" key="2">
    <source>
        <dbReference type="ARBA" id="ARBA00022723"/>
    </source>
</evidence>
<dbReference type="InterPro" id="IPR017941">
    <property type="entry name" value="Rieske_2Fe-2S"/>
</dbReference>
<feature type="compositionally biased region" description="Polar residues" evidence="6">
    <location>
        <begin position="1"/>
        <end position="17"/>
    </location>
</feature>
<dbReference type="RefSeq" id="WP_184730589.1">
    <property type="nucleotide sequence ID" value="NZ_JACHIW010000002.1"/>
</dbReference>
<dbReference type="SUPFAM" id="SSF51971">
    <property type="entry name" value="Nucleotide-binding domain"/>
    <property type="match status" value="1"/>
</dbReference>
<dbReference type="PANTHER" id="PTHR13847">
    <property type="entry name" value="SARCOSINE DEHYDROGENASE-RELATED"/>
    <property type="match status" value="1"/>
</dbReference>
<accession>A0A840QF48</accession>
<dbReference type="Gene3D" id="2.102.10.10">
    <property type="entry name" value="Rieske [2Fe-2S] iron-sulphur domain"/>
    <property type="match status" value="1"/>
</dbReference>
<evidence type="ECO:0000256" key="5">
    <source>
        <dbReference type="ARBA" id="ARBA00023157"/>
    </source>
</evidence>
<dbReference type="GO" id="GO:0016705">
    <property type="term" value="F:oxidoreductase activity, acting on paired donors, with incorporation or reduction of molecular oxygen"/>
    <property type="evidence" value="ECO:0007669"/>
    <property type="project" value="UniProtKB-ARBA"/>
</dbReference>
<organism evidence="8 9">
    <name type="scientific">Saccharopolyspora phatthalungensis</name>
    <dbReference type="NCBI Taxonomy" id="664693"/>
    <lineage>
        <taxon>Bacteria</taxon>
        <taxon>Bacillati</taxon>
        <taxon>Actinomycetota</taxon>
        <taxon>Actinomycetes</taxon>
        <taxon>Pseudonocardiales</taxon>
        <taxon>Pseudonocardiaceae</taxon>
        <taxon>Saccharopolyspora</taxon>
    </lineage>
</organism>
<dbReference type="InterPro" id="IPR036922">
    <property type="entry name" value="Rieske_2Fe-2S_sf"/>
</dbReference>
<dbReference type="Gene3D" id="3.50.50.60">
    <property type="entry name" value="FAD/NAD(P)-binding domain"/>
    <property type="match status" value="1"/>
</dbReference>
<dbReference type="Pfam" id="PF00355">
    <property type="entry name" value="Rieske"/>
    <property type="match status" value="1"/>
</dbReference>
<keyword evidence="3" id="KW-0408">Iron</keyword>
<dbReference type="InterPro" id="IPR006076">
    <property type="entry name" value="FAD-dep_OxRdtase"/>
</dbReference>
<dbReference type="PRINTS" id="PR00162">
    <property type="entry name" value="RIESKE"/>
</dbReference>
<evidence type="ECO:0000313" key="9">
    <source>
        <dbReference type="Proteomes" id="UP000584374"/>
    </source>
</evidence>
<name>A0A840QF48_9PSEU</name>
<gene>
    <name evidence="8" type="ORF">BJ970_006276</name>
</gene>